<dbReference type="InterPro" id="IPR011050">
    <property type="entry name" value="Pectin_lyase_fold/virulence"/>
</dbReference>
<feature type="domain" description="Pectinesterase inhibitor" evidence="9">
    <location>
        <begin position="70"/>
        <end position="220"/>
    </location>
</feature>
<evidence type="ECO:0000256" key="4">
    <source>
        <dbReference type="ARBA" id="ARBA00022801"/>
    </source>
</evidence>
<comment type="catalytic activity">
    <reaction evidence="7">
        <text>[(1-&gt;4)-alpha-D-galacturonosyl methyl ester](n) + n H2O = [(1-&gt;4)-alpha-D-galacturonosyl](n) + n methanol + n H(+)</text>
        <dbReference type="Rhea" id="RHEA:22380"/>
        <dbReference type="Rhea" id="RHEA-COMP:14570"/>
        <dbReference type="Rhea" id="RHEA-COMP:14573"/>
        <dbReference type="ChEBI" id="CHEBI:15377"/>
        <dbReference type="ChEBI" id="CHEBI:15378"/>
        <dbReference type="ChEBI" id="CHEBI:17790"/>
        <dbReference type="ChEBI" id="CHEBI:140522"/>
        <dbReference type="ChEBI" id="CHEBI:140523"/>
        <dbReference type="EC" id="3.1.1.11"/>
    </reaction>
</comment>
<organism evidence="10 11">
    <name type="scientific">Protea cynaroides</name>
    <dbReference type="NCBI Taxonomy" id="273540"/>
    <lineage>
        <taxon>Eukaryota</taxon>
        <taxon>Viridiplantae</taxon>
        <taxon>Streptophyta</taxon>
        <taxon>Embryophyta</taxon>
        <taxon>Tracheophyta</taxon>
        <taxon>Spermatophyta</taxon>
        <taxon>Magnoliopsida</taxon>
        <taxon>Proteales</taxon>
        <taxon>Proteaceae</taxon>
        <taxon>Protea</taxon>
    </lineage>
</organism>
<evidence type="ECO:0000256" key="2">
    <source>
        <dbReference type="ARBA" id="ARBA00006027"/>
    </source>
</evidence>
<dbReference type="AlphaFoldDB" id="A0A9Q0JW02"/>
<evidence type="ECO:0000256" key="7">
    <source>
        <dbReference type="RuleBase" id="RU000589"/>
    </source>
</evidence>
<dbReference type="Gene3D" id="2.160.20.10">
    <property type="entry name" value="Single-stranded right-handed beta-helix, Pectin lyase-like"/>
    <property type="match status" value="1"/>
</dbReference>
<evidence type="ECO:0000256" key="8">
    <source>
        <dbReference type="SAM" id="Phobius"/>
    </source>
</evidence>
<accession>A0A9Q0JW02</accession>
<keyword evidence="5 7" id="KW-0063">Aspartyl esterase</keyword>
<dbReference type="PROSITE" id="PS00503">
    <property type="entry name" value="PECTINESTERASE_2"/>
    <property type="match status" value="1"/>
</dbReference>
<dbReference type="GO" id="GO:0004857">
    <property type="term" value="F:enzyme inhibitor activity"/>
    <property type="evidence" value="ECO:0007669"/>
    <property type="project" value="InterPro"/>
</dbReference>
<keyword evidence="8" id="KW-1133">Transmembrane helix</keyword>
<dbReference type="InterPro" id="IPR035513">
    <property type="entry name" value="Invertase/methylesterase_inhib"/>
</dbReference>
<dbReference type="InterPro" id="IPR033131">
    <property type="entry name" value="Pectinesterase_Asp_AS"/>
</dbReference>
<evidence type="ECO:0000256" key="6">
    <source>
        <dbReference type="PROSITE-ProRule" id="PRU10040"/>
    </source>
</evidence>
<dbReference type="GO" id="GO:0045490">
    <property type="term" value="P:pectin catabolic process"/>
    <property type="evidence" value="ECO:0007669"/>
    <property type="project" value="UniProtKB-UniRule"/>
</dbReference>
<evidence type="ECO:0000256" key="1">
    <source>
        <dbReference type="ARBA" id="ARBA00005184"/>
    </source>
</evidence>
<dbReference type="NCBIfam" id="TIGR01614">
    <property type="entry name" value="PME_inhib"/>
    <property type="match status" value="1"/>
</dbReference>
<keyword evidence="8" id="KW-0812">Transmembrane</keyword>
<evidence type="ECO:0000313" key="11">
    <source>
        <dbReference type="Proteomes" id="UP001141806"/>
    </source>
</evidence>
<dbReference type="CDD" id="cd15798">
    <property type="entry name" value="PMEI-like_3"/>
    <property type="match status" value="1"/>
</dbReference>
<dbReference type="EMBL" id="JAMYWD010000012">
    <property type="protein sequence ID" value="KAJ4953537.1"/>
    <property type="molecule type" value="Genomic_DNA"/>
</dbReference>
<dbReference type="EC" id="3.1.1.11" evidence="7"/>
<keyword evidence="4 7" id="KW-0378">Hydrolase</keyword>
<comment type="similarity">
    <text evidence="2">In the N-terminal section; belongs to the PMEI family.</text>
</comment>
<protein>
    <recommendedName>
        <fullName evidence="7">Pectinesterase</fullName>
        <ecNumber evidence="7">3.1.1.11</ecNumber>
    </recommendedName>
</protein>
<dbReference type="SMART" id="SM00856">
    <property type="entry name" value="PMEI"/>
    <property type="match status" value="1"/>
</dbReference>
<dbReference type="GO" id="GO:0030599">
    <property type="term" value="F:pectinesterase activity"/>
    <property type="evidence" value="ECO:0007669"/>
    <property type="project" value="UniProtKB-UniRule"/>
</dbReference>
<keyword evidence="11" id="KW-1185">Reference proteome</keyword>
<dbReference type="InterPro" id="IPR006501">
    <property type="entry name" value="Pectinesterase_inhib_dom"/>
</dbReference>
<evidence type="ECO:0000313" key="10">
    <source>
        <dbReference type="EMBL" id="KAJ4953537.1"/>
    </source>
</evidence>
<gene>
    <name evidence="10" type="ORF">NE237_030369</name>
</gene>
<dbReference type="SUPFAM" id="SSF51126">
    <property type="entry name" value="Pectin lyase-like"/>
    <property type="match status" value="1"/>
</dbReference>
<proteinExistence type="inferred from homology"/>
<dbReference type="Gene3D" id="1.20.140.40">
    <property type="entry name" value="Invertase/pectin methylesterase inhibitor family protein"/>
    <property type="match status" value="1"/>
</dbReference>
<evidence type="ECO:0000256" key="3">
    <source>
        <dbReference type="ARBA" id="ARBA00007786"/>
    </source>
</evidence>
<comment type="pathway">
    <text evidence="1 7">Glycan metabolism; pectin degradation; 2-dehydro-3-deoxy-D-gluconate from pectin: step 1/5.</text>
</comment>
<dbReference type="GO" id="GO:0042545">
    <property type="term" value="P:cell wall modification"/>
    <property type="evidence" value="ECO:0007669"/>
    <property type="project" value="UniProtKB-UniRule"/>
</dbReference>
<dbReference type="Pfam" id="PF01095">
    <property type="entry name" value="Pectinesterase"/>
    <property type="match status" value="1"/>
</dbReference>
<dbReference type="InterPro" id="IPR000070">
    <property type="entry name" value="Pectinesterase_cat"/>
</dbReference>
<dbReference type="InterPro" id="IPR012334">
    <property type="entry name" value="Pectin_lyas_fold"/>
</dbReference>
<evidence type="ECO:0000259" key="9">
    <source>
        <dbReference type="SMART" id="SM00856"/>
    </source>
</evidence>
<dbReference type="PANTHER" id="PTHR31707">
    <property type="entry name" value="PECTINESTERASE"/>
    <property type="match status" value="1"/>
</dbReference>
<dbReference type="FunFam" id="2.160.20.10:FF:000001">
    <property type="entry name" value="Pectinesterase"/>
    <property type="match status" value="1"/>
</dbReference>
<dbReference type="Proteomes" id="UP001141806">
    <property type="component" value="Unassembled WGS sequence"/>
</dbReference>
<dbReference type="OrthoDB" id="2019149at2759"/>
<dbReference type="SUPFAM" id="SSF101148">
    <property type="entry name" value="Plant invertase/pectin methylesterase inhibitor"/>
    <property type="match status" value="1"/>
</dbReference>
<reference evidence="10" key="1">
    <citation type="journal article" date="2023" name="Plant J.">
        <title>The genome of the king protea, Protea cynaroides.</title>
        <authorList>
            <person name="Chang J."/>
            <person name="Duong T.A."/>
            <person name="Schoeman C."/>
            <person name="Ma X."/>
            <person name="Roodt D."/>
            <person name="Barker N."/>
            <person name="Li Z."/>
            <person name="Van de Peer Y."/>
            <person name="Mizrachi E."/>
        </authorList>
    </citation>
    <scope>NUCLEOTIDE SEQUENCE</scope>
    <source>
        <tissue evidence="10">Young leaves</tissue>
    </source>
</reference>
<name>A0A9Q0JW02_9MAGN</name>
<feature type="active site" evidence="6">
    <location>
        <position position="415"/>
    </location>
</feature>
<comment type="caution">
    <text evidence="10">The sequence shown here is derived from an EMBL/GenBank/DDBJ whole genome shotgun (WGS) entry which is preliminary data.</text>
</comment>
<sequence length="573" mass="62417">MDIPWNSYGKLDEAEQARLEARRKTRKRIIIITISCIVLVGIIVGAVLGATTRSGDNSSSSSSNAGAPPTVPDTLRAACKLTLYPDSCYTSLYSMVNSSTIDPQTLAKLSVQVAMTELSQASDHVSQLKSNGQLDHMSAAALQDCVSLMDLAMDHLNDTLNSSNMTALIQLDDLRTWLSTAGTSLHTCLEGLQNASPSVQVKVAQYTQNSTQFISNSLALVTAISNLADSIKMRRLMSVDEDGLPDWMNAADRKLLRKSGSNIKPDLIVARDGSSKYKSINAALTAVPSKSKKRTVIYVKKGVYYEKVIVPANKWNVMMIGDGKAFTVVSGKLNVVDGTPTYSSASFAVFGKGFMAQDMGFINTAGAIKHQAVALLTHSDQSIYYRCRMDAFQDTLYTHALRQFFKECDILGTVDFIFGNAAVVFQNCNILAKVPLVGQENTLTAQGRFDPNQNTGTSIQNCNIGAAGNLGSVQTYLGRPWKVYSTTIFMESYIGSLINPAGWLPWTGNTAPNTIFYAEYMNTGPGSFTKYRVKWSGLKTWLTKSQAKKYTVNSFLGGHRWIKSKGVPFKGGL</sequence>
<feature type="transmembrane region" description="Helical" evidence="8">
    <location>
        <begin position="29"/>
        <end position="50"/>
    </location>
</feature>
<dbReference type="Pfam" id="PF04043">
    <property type="entry name" value="PMEI"/>
    <property type="match status" value="1"/>
</dbReference>
<keyword evidence="8" id="KW-0472">Membrane</keyword>
<comment type="similarity">
    <text evidence="3">In the C-terminal section; belongs to the pectinesterase family.</text>
</comment>
<evidence type="ECO:0000256" key="5">
    <source>
        <dbReference type="ARBA" id="ARBA00023085"/>
    </source>
</evidence>